<dbReference type="EMBL" id="CH476598">
    <property type="protein sequence ID" value="EAU35980.1"/>
    <property type="molecule type" value="Genomic_DNA"/>
</dbReference>
<keyword evidence="3" id="KW-0812">Transmembrane</keyword>
<evidence type="ECO:0000256" key="5">
    <source>
        <dbReference type="ARBA" id="ARBA00023136"/>
    </source>
</evidence>
<dbReference type="Proteomes" id="UP000007963">
    <property type="component" value="Unassembled WGS sequence"/>
</dbReference>
<dbReference type="InterPro" id="IPR043216">
    <property type="entry name" value="PAP-like"/>
</dbReference>
<gene>
    <name evidence="7" type="ORF">ATEG_04178</name>
</gene>
<dbReference type="GO" id="GO:0006644">
    <property type="term" value="P:phospholipid metabolic process"/>
    <property type="evidence" value="ECO:0007669"/>
    <property type="project" value="InterPro"/>
</dbReference>
<dbReference type="Gene3D" id="1.20.144.10">
    <property type="entry name" value="Phosphatidic acid phosphatase type 2/haloperoxidase"/>
    <property type="match status" value="1"/>
</dbReference>
<dbReference type="AlphaFoldDB" id="Q0CQ56"/>
<dbReference type="HOGENOM" id="CLU_2482983_0_0_1"/>
<dbReference type="PANTHER" id="PTHR10165:SF154">
    <property type="entry name" value="PAP2 DOMAIN PROTEIN (AFU_ORTHOLOGUE AFUA_1G09730)"/>
    <property type="match status" value="1"/>
</dbReference>
<keyword evidence="5" id="KW-0472">Membrane</keyword>
<evidence type="ECO:0000256" key="4">
    <source>
        <dbReference type="ARBA" id="ARBA00022989"/>
    </source>
</evidence>
<name>Q0CQ56_ASPTN</name>
<dbReference type="Pfam" id="PF01569">
    <property type="entry name" value="PAP2"/>
    <property type="match status" value="1"/>
</dbReference>
<dbReference type="GeneID" id="4318576"/>
<evidence type="ECO:0000256" key="2">
    <source>
        <dbReference type="ARBA" id="ARBA00008816"/>
    </source>
</evidence>
<dbReference type="VEuPathDB" id="FungiDB:ATEG_04178"/>
<evidence type="ECO:0000313" key="8">
    <source>
        <dbReference type="Proteomes" id="UP000007963"/>
    </source>
</evidence>
<evidence type="ECO:0000313" key="7">
    <source>
        <dbReference type="EMBL" id="EAU35980.1"/>
    </source>
</evidence>
<keyword evidence="4" id="KW-1133">Transmembrane helix</keyword>
<sequence>MATQGLKDLYGKPRPDLLARCNPDLSQIAAHTVGGLGSKLTDAATLVSWEICQNKSDDLKVDGFSSFPSGHSSSMAFLYIWEGIYRG</sequence>
<dbReference type="GO" id="GO:0008195">
    <property type="term" value="F:phosphatidate phosphatase activity"/>
    <property type="evidence" value="ECO:0007669"/>
    <property type="project" value="TreeGrafter"/>
</dbReference>
<evidence type="ECO:0000256" key="1">
    <source>
        <dbReference type="ARBA" id="ARBA00004141"/>
    </source>
</evidence>
<comment type="similarity">
    <text evidence="2">Belongs to the PA-phosphatase related phosphoesterase family.</text>
</comment>
<dbReference type="InterPro" id="IPR036938">
    <property type="entry name" value="PAP2/HPO_sf"/>
</dbReference>
<dbReference type="RefSeq" id="XP_001213356.1">
    <property type="nucleotide sequence ID" value="XM_001213356.1"/>
</dbReference>
<reference evidence="8" key="1">
    <citation type="submission" date="2005-09" db="EMBL/GenBank/DDBJ databases">
        <title>Annotation of the Aspergillus terreus NIH2624 genome.</title>
        <authorList>
            <person name="Birren B.W."/>
            <person name="Lander E.S."/>
            <person name="Galagan J.E."/>
            <person name="Nusbaum C."/>
            <person name="Devon K."/>
            <person name="Henn M."/>
            <person name="Ma L.-J."/>
            <person name="Jaffe D.B."/>
            <person name="Butler J."/>
            <person name="Alvarez P."/>
            <person name="Gnerre S."/>
            <person name="Grabherr M."/>
            <person name="Kleber M."/>
            <person name="Mauceli E.W."/>
            <person name="Brockman W."/>
            <person name="Rounsley S."/>
            <person name="Young S.K."/>
            <person name="LaButti K."/>
            <person name="Pushparaj V."/>
            <person name="DeCaprio D."/>
            <person name="Crawford M."/>
            <person name="Koehrsen M."/>
            <person name="Engels R."/>
            <person name="Montgomery P."/>
            <person name="Pearson M."/>
            <person name="Howarth C."/>
            <person name="Larson L."/>
            <person name="Luoma S."/>
            <person name="White J."/>
            <person name="Alvarado L."/>
            <person name="Kodira C.D."/>
            <person name="Zeng Q."/>
            <person name="Oleary S."/>
            <person name="Yandava C."/>
            <person name="Denning D.W."/>
            <person name="Nierman W.C."/>
            <person name="Milne T."/>
            <person name="Madden K."/>
        </authorList>
    </citation>
    <scope>NUCLEOTIDE SEQUENCE [LARGE SCALE GENOMIC DNA]</scope>
    <source>
        <strain evidence="8">NIH 2624 / FGSC A1156</strain>
    </source>
</reference>
<dbReference type="InterPro" id="IPR000326">
    <property type="entry name" value="PAP2/HPO"/>
</dbReference>
<comment type="subcellular location">
    <subcellularLocation>
        <location evidence="1">Membrane</location>
        <topology evidence="1">Multi-pass membrane protein</topology>
    </subcellularLocation>
</comment>
<dbReference type="PANTHER" id="PTHR10165">
    <property type="entry name" value="LIPID PHOSPHATE PHOSPHATASE"/>
    <property type="match status" value="1"/>
</dbReference>
<dbReference type="STRING" id="341663.Q0CQ56"/>
<evidence type="ECO:0000256" key="3">
    <source>
        <dbReference type="ARBA" id="ARBA00022692"/>
    </source>
</evidence>
<proteinExistence type="inferred from homology"/>
<protein>
    <recommendedName>
        <fullName evidence="6">Phosphatidic acid phosphatase type 2/haloperoxidase domain-containing protein</fullName>
    </recommendedName>
</protein>
<dbReference type="OrthoDB" id="10030083at2759"/>
<accession>Q0CQ56</accession>
<dbReference type="SUPFAM" id="SSF48317">
    <property type="entry name" value="Acid phosphatase/Vanadium-dependent haloperoxidase"/>
    <property type="match status" value="1"/>
</dbReference>
<evidence type="ECO:0000259" key="6">
    <source>
        <dbReference type="Pfam" id="PF01569"/>
    </source>
</evidence>
<feature type="domain" description="Phosphatidic acid phosphatase type 2/haloperoxidase" evidence="6">
    <location>
        <begin position="3"/>
        <end position="81"/>
    </location>
</feature>
<dbReference type="GO" id="GO:0046839">
    <property type="term" value="P:phospholipid dephosphorylation"/>
    <property type="evidence" value="ECO:0007669"/>
    <property type="project" value="TreeGrafter"/>
</dbReference>
<organism evidence="7 8">
    <name type="scientific">Aspergillus terreus (strain NIH 2624 / FGSC A1156)</name>
    <dbReference type="NCBI Taxonomy" id="341663"/>
    <lineage>
        <taxon>Eukaryota</taxon>
        <taxon>Fungi</taxon>
        <taxon>Dikarya</taxon>
        <taxon>Ascomycota</taxon>
        <taxon>Pezizomycotina</taxon>
        <taxon>Eurotiomycetes</taxon>
        <taxon>Eurotiomycetidae</taxon>
        <taxon>Eurotiales</taxon>
        <taxon>Aspergillaceae</taxon>
        <taxon>Aspergillus</taxon>
        <taxon>Aspergillus subgen. Circumdati</taxon>
    </lineage>
</organism>
<dbReference type="GO" id="GO:0016020">
    <property type="term" value="C:membrane"/>
    <property type="evidence" value="ECO:0007669"/>
    <property type="project" value="UniProtKB-SubCell"/>
</dbReference>